<keyword evidence="3" id="KW-1185">Reference proteome</keyword>
<sequence length="183" mass="19400">MLPWASCTCLRAHAVPSWHRPACRPLPLAACSPGAKPRQGCLALPGPEHALLGRVRASVRAQQASAAARPKRRVPERLALRRRALPALLAAHRLGERRVPRAAHRGATTGEHIDDVTGEVGEPGYIEDEEPPLHAASPDPPLRPLASPDRPARSTGGPVRCRHASSRHELGGAAEAAAGHGRC</sequence>
<comment type="caution">
    <text evidence="2">The sequence shown here is derived from an EMBL/GenBank/DDBJ whole genome shotgun (WGS) entry which is preliminary data.</text>
</comment>
<evidence type="ECO:0000313" key="3">
    <source>
        <dbReference type="Proteomes" id="UP000275267"/>
    </source>
</evidence>
<gene>
    <name evidence="2" type="ORF">C2845_PM02G17060</name>
</gene>
<evidence type="ECO:0000313" key="2">
    <source>
        <dbReference type="EMBL" id="RLN15526.1"/>
    </source>
</evidence>
<feature type="compositionally biased region" description="Low complexity" evidence="1">
    <location>
        <begin position="171"/>
        <end position="183"/>
    </location>
</feature>
<protein>
    <submittedName>
        <fullName evidence="2">Uncharacterized protein</fullName>
    </submittedName>
</protein>
<dbReference type="AlphaFoldDB" id="A0A3L6S669"/>
<name>A0A3L6S669_PANMI</name>
<proteinExistence type="predicted"/>
<dbReference type="Proteomes" id="UP000275267">
    <property type="component" value="Unassembled WGS sequence"/>
</dbReference>
<reference evidence="3" key="1">
    <citation type="journal article" date="2019" name="Nat. Commun.">
        <title>The genome of broomcorn millet.</title>
        <authorList>
            <person name="Zou C."/>
            <person name="Miki D."/>
            <person name="Li D."/>
            <person name="Tang Q."/>
            <person name="Xiao L."/>
            <person name="Rajput S."/>
            <person name="Deng P."/>
            <person name="Jia W."/>
            <person name="Huang R."/>
            <person name="Zhang M."/>
            <person name="Sun Y."/>
            <person name="Hu J."/>
            <person name="Fu X."/>
            <person name="Schnable P.S."/>
            <person name="Li F."/>
            <person name="Zhang H."/>
            <person name="Feng B."/>
            <person name="Zhu X."/>
            <person name="Liu R."/>
            <person name="Schnable J.C."/>
            <person name="Zhu J.-K."/>
            <person name="Zhang H."/>
        </authorList>
    </citation>
    <scope>NUCLEOTIDE SEQUENCE [LARGE SCALE GENOMIC DNA]</scope>
</reference>
<dbReference type="EMBL" id="PQIB02000005">
    <property type="protein sequence ID" value="RLN15526.1"/>
    <property type="molecule type" value="Genomic_DNA"/>
</dbReference>
<accession>A0A3L6S669</accession>
<evidence type="ECO:0000256" key="1">
    <source>
        <dbReference type="SAM" id="MobiDB-lite"/>
    </source>
</evidence>
<organism evidence="2 3">
    <name type="scientific">Panicum miliaceum</name>
    <name type="common">Proso millet</name>
    <name type="synonym">Broomcorn millet</name>
    <dbReference type="NCBI Taxonomy" id="4540"/>
    <lineage>
        <taxon>Eukaryota</taxon>
        <taxon>Viridiplantae</taxon>
        <taxon>Streptophyta</taxon>
        <taxon>Embryophyta</taxon>
        <taxon>Tracheophyta</taxon>
        <taxon>Spermatophyta</taxon>
        <taxon>Magnoliopsida</taxon>
        <taxon>Liliopsida</taxon>
        <taxon>Poales</taxon>
        <taxon>Poaceae</taxon>
        <taxon>PACMAD clade</taxon>
        <taxon>Panicoideae</taxon>
        <taxon>Panicodae</taxon>
        <taxon>Paniceae</taxon>
        <taxon>Panicinae</taxon>
        <taxon>Panicum</taxon>
        <taxon>Panicum sect. Panicum</taxon>
    </lineage>
</organism>
<feature type="region of interest" description="Disordered" evidence="1">
    <location>
        <begin position="110"/>
        <end position="183"/>
    </location>
</feature>